<dbReference type="InterPro" id="IPR045234">
    <property type="entry name" value="Unkempt-like"/>
</dbReference>
<keyword evidence="1 5" id="KW-0479">Metal-binding</keyword>
<keyword evidence="8" id="KW-1185">Reference proteome</keyword>
<dbReference type="GO" id="GO:0003677">
    <property type="term" value="F:DNA binding"/>
    <property type="evidence" value="ECO:0007669"/>
    <property type="project" value="UniProtKB-KW"/>
</dbReference>
<protein>
    <recommendedName>
        <fullName evidence="6">C3H1-type domain-containing protein</fullName>
    </recommendedName>
</protein>
<name>A0A8J5FPK7_ZINOF</name>
<keyword evidence="4" id="KW-0238">DNA-binding</keyword>
<evidence type="ECO:0000313" key="7">
    <source>
        <dbReference type="EMBL" id="KAG6493393.1"/>
    </source>
</evidence>
<dbReference type="SMART" id="SM00356">
    <property type="entry name" value="ZnF_C3H1"/>
    <property type="match status" value="2"/>
</dbReference>
<feature type="domain" description="C3H1-type" evidence="6">
    <location>
        <begin position="105"/>
        <end position="133"/>
    </location>
</feature>
<dbReference type="AlphaFoldDB" id="A0A8J5FPK7"/>
<dbReference type="PROSITE" id="PS50103">
    <property type="entry name" value="ZF_C3H1"/>
    <property type="match status" value="1"/>
</dbReference>
<keyword evidence="2 5" id="KW-0863">Zinc-finger</keyword>
<dbReference type="Pfam" id="PF25512">
    <property type="entry name" value="zf-CCCH_AtC3H23"/>
    <property type="match status" value="1"/>
</dbReference>
<evidence type="ECO:0000256" key="4">
    <source>
        <dbReference type="ARBA" id="ARBA00023125"/>
    </source>
</evidence>
<keyword evidence="3 5" id="KW-0862">Zinc</keyword>
<accession>A0A8J5FPK7</accession>
<comment type="caution">
    <text evidence="7">The sequence shown here is derived from an EMBL/GenBank/DDBJ whole genome shotgun (WGS) entry which is preliminary data.</text>
</comment>
<dbReference type="PANTHER" id="PTHR14493">
    <property type="entry name" value="UNKEMPT FAMILY MEMBER"/>
    <property type="match status" value="1"/>
</dbReference>
<evidence type="ECO:0000256" key="5">
    <source>
        <dbReference type="PROSITE-ProRule" id="PRU00723"/>
    </source>
</evidence>
<dbReference type="InterPro" id="IPR000571">
    <property type="entry name" value="Znf_CCCH"/>
</dbReference>
<feature type="zinc finger region" description="C3H1-type" evidence="5">
    <location>
        <begin position="105"/>
        <end position="133"/>
    </location>
</feature>
<dbReference type="InterPro" id="IPR057444">
    <property type="entry name" value="Znf-CCCH_AtC3H23-like"/>
</dbReference>
<dbReference type="PANTHER" id="PTHR14493:SF44">
    <property type="entry name" value="ZINC FINGER CCCH DOMAIN-CONTAINING PROTEIN 10"/>
    <property type="match status" value="1"/>
</dbReference>
<dbReference type="EMBL" id="JACMSC010000013">
    <property type="protein sequence ID" value="KAG6493393.1"/>
    <property type="molecule type" value="Genomic_DNA"/>
</dbReference>
<proteinExistence type="predicted"/>
<sequence>MAPGEHIRRAPAAHAPPLTLSGDASGMNYATLHACGLAGLPLDLSPRLFDDGVDSVSHAFSGDDFLMYEFKVRRCPRGRSHDWTDCPYAHPGEKARRRDPRRFHYSGTPCPSFRIGGGRCRRGDGCEYAHGVFETWLHPARYRTQPCKDGAACLRRVCFFAHSPEQLRVVLPSSPRSPGKCGGAVMPASPTSTLAAATMYSPSYGSSSPSSPVAVDDVVAVMSKLRLSEMRSSMPFGTRTAEAGFLATACVPPLSPASRTTEDKKAATNWSLKEAKLLAGRRNEEEEEAAEAARDLEWVSELVKD</sequence>
<evidence type="ECO:0000313" key="8">
    <source>
        <dbReference type="Proteomes" id="UP000734854"/>
    </source>
</evidence>
<evidence type="ECO:0000256" key="1">
    <source>
        <dbReference type="ARBA" id="ARBA00022723"/>
    </source>
</evidence>
<reference evidence="7 8" key="1">
    <citation type="submission" date="2020-08" db="EMBL/GenBank/DDBJ databases">
        <title>Plant Genome Project.</title>
        <authorList>
            <person name="Zhang R.-G."/>
        </authorList>
    </citation>
    <scope>NUCLEOTIDE SEQUENCE [LARGE SCALE GENOMIC DNA]</scope>
    <source>
        <tissue evidence="7">Rhizome</tissue>
    </source>
</reference>
<dbReference type="Proteomes" id="UP000734854">
    <property type="component" value="Unassembled WGS sequence"/>
</dbReference>
<gene>
    <name evidence="7" type="ORF">ZIOFF_048376</name>
</gene>
<evidence type="ECO:0000259" key="6">
    <source>
        <dbReference type="PROSITE" id="PS50103"/>
    </source>
</evidence>
<dbReference type="OrthoDB" id="410307at2759"/>
<evidence type="ECO:0000256" key="3">
    <source>
        <dbReference type="ARBA" id="ARBA00022833"/>
    </source>
</evidence>
<dbReference type="GO" id="GO:0008270">
    <property type="term" value="F:zinc ion binding"/>
    <property type="evidence" value="ECO:0007669"/>
    <property type="project" value="UniProtKB-KW"/>
</dbReference>
<organism evidence="7 8">
    <name type="scientific">Zingiber officinale</name>
    <name type="common">Ginger</name>
    <name type="synonym">Amomum zingiber</name>
    <dbReference type="NCBI Taxonomy" id="94328"/>
    <lineage>
        <taxon>Eukaryota</taxon>
        <taxon>Viridiplantae</taxon>
        <taxon>Streptophyta</taxon>
        <taxon>Embryophyta</taxon>
        <taxon>Tracheophyta</taxon>
        <taxon>Spermatophyta</taxon>
        <taxon>Magnoliopsida</taxon>
        <taxon>Liliopsida</taxon>
        <taxon>Zingiberales</taxon>
        <taxon>Zingiberaceae</taxon>
        <taxon>Zingiber</taxon>
    </lineage>
</organism>
<evidence type="ECO:0000256" key="2">
    <source>
        <dbReference type="ARBA" id="ARBA00022771"/>
    </source>
</evidence>